<protein>
    <submittedName>
        <fullName evidence="4">TonB-linked SusC/RagA family outer membrane protein</fullName>
    </submittedName>
</protein>
<comment type="similarity">
    <text evidence="2">Belongs to the TonB-dependent receptor family.</text>
</comment>
<keyword evidence="5" id="KW-1185">Reference proteome</keyword>
<comment type="caution">
    <text evidence="4">The sequence shown here is derived from an EMBL/GenBank/DDBJ whole genome shotgun (WGS) entry which is preliminary data.</text>
</comment>
<dbReference type="InterPro" id="IPR008969">
    <property type="entry name" value="CarboxyPept-like_regulatory"/>
</dbReference>
<organism evidence="4 5">
    <name type="scientific">Chitinophaga polysaccharea</name>
    <dbReference type="NCBI Taxonomy" id="1293035"/>
    <lineage>
        <taxon>Bacteria</taxon>
        <taxon>Pseudomonadati</taxon>
        <taxon>Bacteroidota</taxon>
        <taxon>Chitinophagia</taxon>
        <taxon>Chitinophagales</taxon>
        <taxon>Chitinophagaceae</taxon>
        <taxon>Chitinophaga</taxon>
    </lineage>
</organism>
<reference evidence="4 5" key="1">
    <citation type="submission" date="2019-06" db="EMBL/GenBank/DDBJ databases">
        <title>Sorghum-associated microbial communities from plants grown in Nebraska, USA.</title>
        <authorList>
            <person name="Schachtman D."/>
        </authorList>
    </citation>
    <scope>NUCLEOTIDE SEQUENCE [LARGE SCALE GENOMIC DNA]</scope>
    <source>
        <strain evidence="4 5">1209</strain>
    </source>
</reference>
<dbReference type="PROSITE" id="PS52016">
    <property type="entry name" value="TONB_DEPENDENT_REC_3"/>
    <property type="match status" value="1"/>
</dbReference>
<evidence type="ECO:0000256" key="2">
    <source>
        <dbReference type="PROSITE-ProRule" id="PRU01360"/>
    </source>
</evidence>
<dbReference type="GO" id="GO:0015344">
    <property type="term" value="F:siderophore uptake transmembrane transporter activity"/>
    <property type="evidence" value="ECO:0007669"/>
    <property type="project" value="TreeGrafter"/>
</dbReference>
<keyword evidence="2" id="KW-0813">Transport</keyword>
<dbReference type="Gene3D" id="2.60.40.1120">
    <property type="entry name" value="Carboxypeptidase-like, regulatory domain"/>
    <property type="match status" value="1"/>
</dbReference>
<accession>A0A561Q5T4</accession>
<dbReference type="OrthoDB" id="9768177at2"/>
<dbReference type="EMBL" id="VIWO01000001">
    <property type="protein sequence ID" value="TWF45724.1"/>
    <property type="molecule type" value="Genomic_DNA"/>
</dbReference>
<dbReference type="NCBIfam" id="TIGR04056">
    <property type="entry name" value="OMP_RagA_SusC"/>
    <property type="match status" value="1"/>
</dbReference>
<gene>
    <name evidence="4" type="ORF">FHW36_1011655</name>
</gene>
<dbReference type="RefSeq" id="WP_145665164.1">
    <property type="nucleotide sequence ID" value="NZ_VIWO01000001.1"/>
</dbReference>
<dbReference type="Pfam" id="PF07715">
    <property type="entry name" value="Plug"/>
    <property type="match status" value="1"/>
</dbReference>
<dbReference type="InterPro" id="IPR012910">
    <property type="entry name" value="Plug_dom"/>
</dbReference>
<evidence type="ECO:0000256" key="1">
    <source>
        <dbReference type="ARBA" id="ARBA00022729"/>
    </source>
</evidence>
<proteinExistence type="inferred from homology"/>
<dbReference type="InterPro" id="IPR037066">
    <property type="entry name" value="Plug_dom_sf"/>
</dbReference>
<dbReference type="GO" id="GO:0009279">
    <property type="term" value="C:cell outer membrane"/>
    <property type="evidence" value="ECO:0007669"/>
    <property type="project" value="UniProtKB-SubCell"/>
</dbReference>
<feature type="domain" description="TonB-dependent receptor plug" evidence="3">
    <location>
        <begin position="232"/>
        <end position="339"/>
    </location>
</feature>
<dbReference type="InterPro" id="IPR039426">
    <property type="entry name" value="TonB-dep_rcpt-like"/>
</dbReference>
<dbReference type="PANTHER" id="PTHR30069:SF29">
    <property type="entry name" value="HEMOGLOBIN AND HEMOGLOBIN-HAPTOGLOBIN-BINDING PROTEIN 1-RELATED"/>
    <property type="match status" value="1"/>
</dbReference>
<evidence type="ECO:0000313" key="5">
    <source>
        <dbReference type="Proteomes" id="UP000320811"/>
    </source>
</evidence>
<keyword evidence="2" id="KW-0472">Membrane</keyword>
<dbReference type="AlphaFoldDB" id="A0A561Q5T4"/>
<keyword evidence="2" id="KW-0998">Cell outer membrane</keyword>
<dbReference type="SUPFAM" id="SSF49464">
    <property type="entry name" value="Carboxypeptidase regulatory domain-like"/>
    <property type="match status" value="1"/>
</dbReference>
<keyword evidence="1" id="KW-0732">Signal</keyword>
<evidence type="ECO:0000259" key="3">
    <source>
        <dbReference type="Pfam" id="PF07715"/>
    </source>
</evidence>
<dbReference type="PANTHER" id="PTHR30069">
    <property type="entry name" value="TONB-DEPENDENT OUTER MEMBRANE RECEPTOR"/>
    <property type="match status" value="1"/>
</dbReference>
<sequence length="1149" mass="126921">MNNNFNGNAFRPGRYLSAKLLLFMKLTTFFLVVAFLHVSAKTFSQKVSISGKKLPLEKIFDIVKKQTGYDVLYNPELLKETKPVSISIKDIDLQSALNLCLKDQPVGFYIRYNTVVVTSKLNPTTSSPEIDSEIGKPIPLQVKIQGRVSSEKGELLPGVTIVVKGTHNGTTTNDKGDFTVDANPGDVLVFSIVGYTSQEIIVGNQTSINVVLKMSVNEVEQVVVIGYGTQRKASLTAAISTISSDEIKLIPSSNLSNVLQGRLSGTYVRSTTGTPGIASDIKIRANTSFNNTPVIYVIDGVVRDATSFNALSPNEVAEITVLKDAASAAIYGSRSSGGAILVTTKSGRSGKPVIEFSTVASTSHFANLPQLSDMSYNLKMQRENLGRSLSDEEVSWVMKNNPDGMEYFNSAYSTPNNQNYALSISGGTDMVKYFIGGSYFNEKGALPQVGYKKYNLRGNIQVKLTRDLSVGLNLSNSYGLRSRFSSNWYGNSANLNTYYFMYAADPFFLPYIDGKAVDPQGNPNITELMKNSGYWNNPNQQIDVLPSLEYKIPFVKGLKARVSYSKNIDNNFIKVFGKQSTQYIFKKTGPNSLIPTNEVLSTVKNPEPSQEYVGNEYSKSNAYQFNTQLTYEGRFGKHRIDAIAAYEQYEFSSNYFNGYRYTFPLYATDQYFATSGDSKNWKTTGSEGQDGRLSYIGRINYDYDNKYLLSASLRADGSIKFSPAKRWGYFPSVSAGWVISNENFFKSLNANRIVDLFKLRASLASTGNDAIGGWQWLEQFNLSGSSFYRGGGGGITAPLLTYGGTPNPKLTWEKSNTYNIGFDARFVQNLSLTVEYWLRRTYDILGNRILAIPSEFGASLPAENYGKVNGHGFEIELGYANKLGKNFSYNIRGNFSYATTNVIKWDVAGGTQEVNNPIGKTLSYFTGLKSLGVLRTQADLDKLPAGYTINGAKPELGMLNFADIDGPGKDGKPDGKIDSYDNVILGKYNGAGNAPFSYGLNVDLSFKGFNVGFSLAGLGGFKTVYTDYYGRQLDKTQRFSSFYNDSWSTDNPNGKAPKLYGFGDARQTYQPQSTYNTFDGSFLRLKYINIGYGIPEIITNKVGLSNIRLFLSGTNLLTLSRFKYYDPEIAGFSAYPLMKTYSFGVDVKF</sequence>
<evidence type="ECO:0000313" key="4">
    <source>
        <dbReference type="EMBL" id="TWF45724.1"/>
    </source>
</evidence>
<dbReference type="Pfam" id="PF13715">
    <property type="entry name" value="CarbopepD_reg_2"/>
    <property type="match status" value="1"/>
</dbReference>
<name>A0A561Q5T4_9BACT</name>
<keyword evidence="2" id="KW-1134">Transmembrane beta strand</keyword>
<comment type="subcellular location">
    <subcellularLocation>
        <location evidence="2">Cell outer membrane</location>
        <topology evidence="2">Multi-pass membrane protein</topology>
    </subcellularLocation>
</comment>
<dbReference type="Proteomes" id="UP000320811">
    <property type="component" value="Unassembled WGS sequence"/>
</dbReference>
<dbReference type="SUPFAM" id="SSF56935">
    <property type="entry name" value="Porins"/>
    <property type="match status" value="1"/>
</dbReference>
<dbReference type="Gene3D" id="2.170.130.10">
    <property type="entry name" value="TonB-dependent receptor, plug domain"/>
    <property type="match status" value="1"/>
</dbReference>
<keyword evidence="2" id="KW-0812">Transmembrane</keyword>
<dbReference type="InterPro" id="IPR023996">
    <property type="entry name" value="TonB-dep_OMP_SusC/RagA"/>
</dbReference>
<dbReference type="GO" id="GO:0044718">
    <property type="term" value="P:siderophore transmembrane transport"/>
    <property type="evidence" value="ECO:0007669"/>
    <property type="project" value="TreeGrafter"/>
</dbReference>